<evidence type="ECO:0000313" key="1">
    <source>
        <dbReference type="EMBL" id="OGB85343.1"/>
    </source>
</evidence>
<dbReference type="AlphaFoldDB" id="A0A1F4PNC5"/>
<name>A0A1F4PNC5_UNCK3</name>
<protein>
    <submittedName>
        <fullName evidence="1">Uncharacterized protein</fullName>
    </submittedName>
</protein>
<evidence type="ECO:0000313" key="2">
    <source>
        <dbReference type="Proteomes" id="UP000179010"/>
    </source>
</evidence>
<gene>
    <name evidence="1" type="ORF">A2994_01785</name>
</gene>
<dbReference type="STRING" id="1798539.A2994_01785"/>
<comment type="caution">
    <text evidence="1">The sequence shown here is derived from an EMBL/GenBank/DDBJ whole genome shotgun (WGS) entry which is preliminary data.</text>
</comment>
<proteinExistence type="predicted"/>
<reference evidence="1 2" key="1">
    <citation type="journal article" date="2016" name="Nat. Commun.">
        <title>Thousands of microbial genomes shed light on interconnected biogeochemical processes in an aquifer system.</title>
        <authorList>
            <person name="Anantharaman K."/>
            <person name="Brown C.T."/>
            <person name="Hug L.A."/>
            <person name="Sharon I."/>
            <person name="Castelle C.J."/>
            <person name="Probst A.J."/>
            <person name="Thomas B.C."/>
            <person name="Singh A."/>
            <person name="Wilkins M.J."/>
            <person name="Karaoz U."/>
            <person name="Brodie E.L."/>
            <person name="Williams K.H."/>
            <person name="Hubbard S.S."/>
            <person name="Banfield J.F."/>
        </authorList>
    </citation>
    <scope>NUCLEOTIDE SEQUENCE [LARGE SCALE GENOMIC DNA]</scope>
</reference>
<sequence>MNIEGVPPQPDEPEISLNRLAVEKEGDYVERIRLQAEGIIDQCLSEYGVVNHRVVEAHKTRKSVFGCVEVEGEKRFFKISKPSRILQELQGYKIAAEYPHERIVDHFFLDDYGLYLQDYCEEISTSEGQMQSQINRILQQIDTQDVQKVLQGTGRLFDTMGSIFQRHFTKMPLILHGQNDRFFYDRVKPGGRIDQLYAGRMFNFPSLSESITFEDLSKLTFVVNGEIMSLTLGELIKKARHDLSPEHNRFFVLSQGDPTETNMALCGKFFDFETGGYNDLIQDIAIFSYYNYSGGHYFIPKYFNTETLSDMRSRDRQEYDSLSEFSSGVTVSCELDRKNQKLVVNGQFPYPKLKQEIYTQFRDSVVRPVTRLLPAGCEQELVGRLQSAFLLRAIGVKDIAGMDEKDLILSLILANHFAQPDPGSGGLIDFLDQKMVDIHS</sequence>
<accession>A0A1F4PNC5</accession>
<dbReference type="Proteomes" id="UP000179010">
    <property type="component" value="Unassembled WGS sequence"/>
</dbReference>
<dbReference type="EMBL" id="METE01000004">
    <property type="protein sequence ID" value="OGB85343.1"/>
    <property type="molecule type" value="Genomic_DNA"/>
</dbReference>
<organism evidence="1 2">
    <name type="scientific">candidate division Kazan bacterium RIFCSPLOWO2_01_FULL_48_13</name>
    <dbReference type="NCBI Taxonomy" id="1798539"/>
    <lineage>
        <taxon>Bacteria</taxon>
        <taxon>Bacteria division Kazan-3B-28</taxon>
    </lineage>
</organism>